<dbReference type="EMBL" id="SSTD01005249">
    <property type="protein sequence ID" value="TYK21991.1"/>
    <property type="molecule type" value="Genomic_DNA"/>
</dbReference>
<dbReference type="Proteomes" id="UP000321947">
    <property type="component" value="Unassembled WGS sequence"/>
</dbReference>
<dbReference type="SUPFAM" id="SSF56672">
    <property type="entry name" value="DNA/RNA polymerases"/>
    <property type="match status" value="1"/>
</dbReference>
<dbReference type="Gene3D" id="3.10.20.370">
    <property type="match status" value="1"/>
</dbReference>
<dbReference type="InterPro" id="IPR041577">
    <property type="entry name" value="RT_RNaseH_2"/>
</dbReference>
<sequence length="83" mass="9189">MVKEGILLGYKISIVGLEVDPAKIDVTIKDVLMLVLILIMPDWSQPFELMCDASDIAVGAMLGQKKNKVIHPIYYVSKTLNEA</sequence>
<dbReference type="PANTHER" id="PTHR34072:SF57">
    <property type="entry name" value="RNA-DIRECTED DNA POLYMERASE"/>
    <property type="match status" value="1"/>
</dbReference>
<dbReference type="PANTHER" id="PTHR34072">
    <property type="entry name" value="ENZYMATIC POLYPROTEIN-RELATED"/>
    <property type="match status" value="1"/>
</dbReference>
<evidence type="ECO:0000313" key="5">
    <source>
        <dbReference type="Proteomes" id="UP000321947"/>
    </source>
</evidence>
<evidence type="ECO:0000313" key="2">
    <source>
        <dbReference type="EMBL" id="KAA0032977.1"/>
    </source>
</evidence>
<dbReference type="EMBL" id="SSTE01020983">
    <property type="protein sequence ID" value="KAA0032977.1"/>
    <property type="molecule type" value="Genomic_DNA"/>
</dbReference>
<dbReference type="OrthoDB" id="1717786at2759"/>
<dbReference type="AlphaFoldDB" id="A0A5D3DE77"/>
<dbReference type="InterPro" id="IPR043502">
    <property type="entry name" value="DNA/RNA_pol_sf"/>
</dbReference>
<gene>
    <name evidence="3" type="ORF">E5676_scaffold482G00240</name>
    <name evidence="2" type="ORF">E6C27_scaffold269G00610</name>
</gene>
<feature type="domain" description="Reverse transcriptase/retrotransposon-derived protein RNase H-like" evidence="1">
    <location>
        <begin position="27"/>
        <end position="83"/>
    </location>
</feature>
<protein>
    <submittedName>
        <fullName evidence="3">Retrovirus-related Pol polyprotein from transposon 17.6</fullName>
    </submittedName>
</protein>
<proteinExistence type="predicted"/>
<accession>A0A5D3DE77</accession>
<evidence type="ECO:0000313" key="3">
    <source>
        <dbReference type="EMBL" id="TYK21991.1"/>
    </source>
</evidence>
<comment type="caution">
    <text evidence="3">The sequence shown here is derived from an EMBL/GenBank/DDBJ whole genome shotgun (WGS) entry which is preliminary data.</text>
</comment>
<reference evidence="4 5" key="1">
    <citation type="submission" date="2019-08" db="EMBL/GenBank/DDBJ databases">
        <title>Draft genome sequences of two oriental melons (Cucumis melo L. var makuwa).</title>
        <authorList>
            <person name="Kwon S.-Y."/>
        </authorList>
    </citation>
    <scope>NUCLEOTIDE SEQUENCE [LARGE SCALE GENOMIC DNA]</scope>
    <source>
        <strain evidence="5">cv. Chang Bougi</strain>
        <strain evidence="4">cv. SW 3</strain>
        <tissue evidence="3">Leaf</tissue>
    </source>
</reference>
<organism evidence="3 5">
    <name type="scientific">Cucumis melo var. makuwa</name>
    <name type="common">Oriental melon</name>
    <dbReference type="NCBI Taxonomy" id="1194695"/>
    <lineage>
        <taxon>Eukaryota</taxon>
        <taxon>Viridiplantae</taxon>
        <taxon>Streptophyta</taxon>
        <taxon>Embryophyta</taxon>
        <taxon>Tracheophyta</taxon>
        <taxon>Spermatophyta</taxon>
        <taxon>Magnoliopsida</taxon>
        <taxon>eudicotyledons</taxon>
        <taxon>Gunneridae</taxon>
        <taxon>Pentapetalae</taxon>
        <taxon>rosids</taxon>
        <taxon>fabids</taxon>
        <taxon>Cucurbitales</taxon>
        <taxon>Cucurbitaceae</taxon>
        <taxon>Benincaseae</taxon>
        <taxon>Cucumis</taxon>
    </lineage>
</organism>
<dbReference type="Pfam" id="PF17919">
    <property type="entry name" value="RT_RNaseH_2"/>
    <property type="match status" value="1"/>
</dbReference>
<name>A0A5D3DE77_CUCMM</name>
<evidence type="ECO:0000313" key="4">
    <source>
        <dbReference type="Proteomes" id="UP000321393"/>
    </source>
</evidence>
<evidence type="ECO:0000259" key="1">
    <source>
        <dbReference type="Pfam" id="PF17919"/>
    </source>
</evidence>
<dbReference type="Proteomes" id="UP000321393">
    <property type="component" value="Unassembled WGS sequence"/>
</dbReference>